<comment type="caution">
    <text evidence="1">The sequence shown here is derived from an EMBL/GenBank/DDBJ whole genome shotgun (WGS) entry which is preliminary data.</text>
</comment>
<keyword evidence="2" id="KW-1185">Reference proteome</keyword>
<dbReference type="RefSeq" id="WP_097440073.1">
    <property type="nucleotide sequence ID" value="NZ_KZ300476.1"/>
</dbReference>
<gene>
    <name evidence="1" type="ORF">B7P33_06380</name>
</gene>
<dbReference type="Proteomes" id="UP000219559">
    <property type="component" value="Unassembled WGS sequence"/>
</dbReference>
<dbReference type="EMBL" id="NBWU01000002">
    <property type="protein sequence ID" value="PCE64793.1"/>
    <property type="molecule type" value="Genomic_DNA"/>
</dbReference>
<accession>A0A2A4G8N5</accession>
<evidence type="ECO:0000313" key="1">
    <source>
        <dbReference type="EMBL" id="PCE64793.1"/>
    </source>
</evidence>
<evidence type="ECO:0000313" key="2">
    <source>
        <dbReference type="Proteomes" id="UP000219559"/>
    </source>
</evidence>
<sequence length="383" mass="42924">MKTPFNLFLVIFLITLTSCSTDDIRNIAGSSEPKPQPGQPTAVEPVDINSKGFELMQKMQGHWVGRNLVIATDYTWFGWDYRPISASHTFGIHEGGSAGNLFNSFFVSNFKGKRTLMIRNGGVLNGIYRTSYFVLDKVENNADSDYYRFVDARGGDGIMFMEYRFPKATDSLYFNAYTSNLGDRIPNRHMTFRAKRMHPELAQAAAAATNYPKNEVEIDFANGFVEENLYVKNGLTEANSATFLAQQENNDVFEMAPLSGDPYTILDHPSLSILNVKIERGQVPADKTLLVYLSRDPLTDTEGFYSSDPEAFNTLLHFPVLTQGENEFLFTYIHPGDYYVTIIADMDGDLAPSEGDLTHAQRPITIAPESENEITITDITTEN</sequence>
<dbReference type="OrthoDB" id="1524066at2"/>
<proteinExistence type="predicted"/>
<name>A0A2A4G8N5_9FLAO</name>
<protein>
    <submittedName>
        <fullName evidence="1">Uncharacterized protein</fullName>
    </submittedName>
</protein>
<reference evidence="1 2" key="1">
    <citation type="submission" date="2017-04" db="EMBL/GenBank/DDBJ databases">
        <title>A new member of the family Flavobacteriaceae isolated from ascidians.</title>
        <authorList>
            <person name="Chen L."/>
        </authorList>
    </citation>
    <scope>NUCLEOTIDE SEQUENCE [LARGE SCALE GENOMIC DNA]</scope>
    <source>
        <strain evidence="1 2">HQA918</strain>
    </source>
</reference>
<dbReference type="PROSITE" id="PS51257">
    <property type="entry name" value="PROKAR_LIPOPROTEIN"/>
    <property type="match status" value="1"/>
</dbReference>
<dbReference type="AlphaFoldDB" id="A0A2A4G8N5"/>
<organism evidence="1 2">
    <name type="scientific">Sediminicola luteus</name>
    <dbReference type="NCBI Taxonomy" id="319238"/>
    <lineage>
        <taxon>Bacteria</taxon>
        <taxon>Pseudomonadati</taxon>
        <taxon>Bacteroidota</taxon>
        <taxon>Flavobacteriia</taxon>
        <taxon>Flavobacteriales</taxon>
        <taxon>Flavobacteriaceae</taxon>
        <taxon>Sediminicola</taxon>
    </lineage>
</organism>